<dbReference type="AlphaFoldDB" id="A0A9P1CQN7"/>
<dbReference type="EMBL" id="CAMXCT030002146">
    <property type="protein sequence ID" value="CAL4783321.1"/>
    <property type="molecule type" value="Genomic_DNA"/>
</dbReference>
<organism evidence="2">
    <name type="scientific">Cladocopium goreaui</name>
    <dbReference type="NCBI Taxonomy" id="2562237"/>
    <lineage>
        <taxon>Eukaryota</taxon>
        <taxon>Sar</taxon>
        <taxon>Alveolata</taxon>
        <taxon>Dinophyceae</taxon>
        <taxon>Suessiales</taxon>
        <taxon>Symbiodiniaceae</taxon>
        <taxon>Cladocopium</taxon>
    </lineage>
</organism>
<proteinExistence type="predicted"/>
<feature type="non-terminal residue" evidence="2">
    <location>
        <position position="256"/>
    </location>
</feature>
<evidence type="ECO:0000313" key="4">
    <source>
        <dbReference type="Proteomes" id="UP001152797"/>
    </source>
</evidence>
<dbReference type="Proteomes" id="UP001152797">
    <property type="component" value="Unassembled WGS sequence"/>
</dbReference>
<feature type="region of interest" description="Disordered" evidence="1">
    <location>
        <begin position="178"/>
        <end position="256"/>
    </location>
</feature>
<accession>A0A9P1CQN7</accession>
<feature type="region of interest" description="Disordered" evidence="1">
    <location>
        <begin position="1"/>
        <end position="30"/>
    </location>
</feature>
<dbReference type="EMBL" id="CAMXCT010002146">
    <property type="protein sequence ID" value="CAI3996009.1"/>
    <property type="molecule type" value="Genomic_DNA"/>
</dbReference>
<name>A0A9P1CQN7_9DINO</name>
<dbReference type="OrthoDB" id="433830at2759"/>
<protein>
    <submittedName>
        <fullName evidence="2">Uncharacterized protein</fullName>
    </submittedName>
</protein>
<evidence type="ECO:0000256" key="1">
    <source>
        <dbReference type="SAM" id="MobiDB-lite"/>
    </source>
</evidence>
<keyword evidence="4" id="KW-1185">Reference proteome</keyword>
<reference evidence="3 4" key="2">
    <citation type="submission" date="2024-05" db="EMBL/GenBank/DDBJ databases">
        <authorList>
            <person name="Chen Y."/>
            <person name="Shah S."/>
            <person name="Dougan E. K."/>
            <person name="Thang M."/>
            <person name="Chan C."/>
        </authorList>
    </citation>
    <scope>NUCLEOTIDE SEQUENCE [LARGE SCALE GENOMIC DNA]</scope>
</reference>
<feature type="region of interest" description="Disordered" evidence="1">
    <location>
        <begin position="100"/>
        <end position="132"/>
    </location>
</feature>
<comment type="caution">
    <text evidence="2">The sequence shown here is derived from an EMBL/GenBank/DDBJ whole genome shotgun (WGS) entry which is preliminary data.</text>
</comment>
<dbReference type="EMBL" id="CAMXCT020002146">
    <property type="protein sequence ID" value="CAL1149384.1"/>
    <property type="molecule type" value="Genomic_DNA"/>
</dbReference>
<sequence length="256" mass="27797">MSRPVSAPWRRSSTATLARRGIDRPSLTRPSKGLVRAATVPVTTAERDNFEVPFANELESDEELLAPEEAEAPISPVTAAITRHRASLSSVAVVRSVPLSRPASATEIRQETSQRPALSRAGSKEMDPAEKAAMVDVQLRPLSREESLRRSASAVSFFKASQAINRRSFSNDALGNALAAARQRRQRAALPPPEVPPEEPQSEPAPKPRRRSFAEQFGYGVILKTQLPPQPRAQDAPKPRISSGFIGLQAGDTDLL</sequence>
<reference evidence="2" key="1">
    <citation type="submission" date="2022-10" db="EMBL/GenBank/DDBJ databases">
        <authorList>
            <person name="Chen Y."/>
            <person name="Dougan E. K."/>
            <person name="Chan C."/>
            <person name="Rhodes N."/>
            <person name="Thang M."/>
        </authorList>
    </citation>
    <scope>NUCLEOTIDE SEQUENCE</scope>
</reference>
<gene>
    <name evidence="2" type="ORF">C1SCF055_LOCUS22523</name>
</gene>
<evidence type="ECO:0000313" key="2">
    <source>
        <dbReference type="EMBL" id="CAI3996009.1"/>
    </source>
</evidence>
<evidence type="ECO:0000313" key="3">
    <source>
        <dbReference type="EMBL" id="CAL4783321.1"/>
    </source>
</evidence>